<accession>A0ABQ8T0Z9</accession>
<reference evidence="1 2" key="1">
    <citation type="journal article" date="2022" name="Allergy">
        <title>Genome assembly and annotation of Periplaneta americana reveal a comprehensive cockroach allergen profile.</title>
        <authorList>
            <person name="Wang L."/>
            <person name="Xiong Q."/>
            <person name="Saelim N."/>
            <person name="Wang L."/>
            <person name="Nong W."/>
            <person name="Wan A.T."/>
            <person name="Shi M."/>
            <person name="Liu X."/>
            <person name="Cao Q."/>
            <person name="Hui J.H.L."/>
            <person name="Sookrung N."/>
            <person name="Leung T.F."/>
            <person name="Tungtrongchitr A."/>
            <person name="Tsui S.K.W."/>
        </authorList>
    </citation>
    <scope>NUCLEOTIDE SEQUENCE [LARGE SCALE GENOMIC DNA]</scope>
    <source>
        <strain evidence="1">PWHHKU_190912</strain>
    </source>
</reference>
<name>A0ABQ8T0Z9_PERAM</name>
<sequence length="147" mass="16561">MVYSSPVLDLESLRNRIVACSEDIRNTPGVWDRVRRSMRHRCENNGNNFSILKYRCSYTVATRRLSRITFLSSHVTTVWGGSAFLASPENPPLVTYQPEPQSELKQNCCLTFSVGPRTHFAIIITLDVEVHTCGVTTLNNLDVDKAS</sequence>
<keyword evidence="2" id="KW-1185">Reference proteome</keyword>
<evidence type="ECO:0000313" key="2">
    <source>
        <dbReference type="Proteomes" id="UP001148838"/>
    </source>
</evidence>
<comment type="caution">
    <text evidence="1">The sequence shown here is derived from an EMBL/GenBank/DDBJ whole genome shotgun (WGS) entry which is preliminary data.</text>
</comment>
<organism evidence="1 2">
    <name type="scientific">Periplaneta americana</name>
    <name type="common">American cockroach</name>
    <name type="synonym">Blatta americana</name>
    <dbReference type="NCBI Taxonomy" id="6978"/>
    <lineage>
        <taxon>Eukaryota</taxon>
        <taxon>Metazoa</taxon>
        <taxon>Ecdysozoa</taxon>
        <taxon>Arthropoda</taxon>
        <taxon>Hexapoda</taxon>
        <taxon>Insecta</taxon>
        <taxon>Pterygota</taxon>
        <taxon>Neoptera</taxon>
        <taxon>Polyneoptera</taxon>
        <taxon>Dictyoptera</taxon>
        <taxon>Blattodea</taxon>
        <taxon>Blattoidea</taxon>
        <taxon>Blattidae</taxon>
        <taxon>Blattinae</taxon>
        <taxon>Periplaneta</taxon>
    </lineage>
</organism>
<gene>
    <name evidence="1" type="ORF">ANN_07725</name>
</gene>
<evidence type="ECO:0000313" key="1">
    <source>
        <dbReference type="EMBL" id="KAJ4439597.1"/>
    </source>
</evidence>
<protein>
    <submittedName>
        <fullName evidence="1">Uncharacterized protein</fullName>
    </submittedName>
</protein>
<proteinExistence type="predicted"/>
<dbReference type="EMBL" id="JAJSOF020000017">
    <property type="protein sequence ID" value="KAJ4439597.1"/>
    <property type="molecule type" value="Genomic_DNA"/>
</dbReference>
<dbReference type="Proteomes" id="UP001148838">
    <property type="component" value="Unassembled WGS sequence"/>
</dbReference>